<keyword evidence="7" id="KW-0520">NAD</keyword>
<evidence type="ECO:0000256" key="12">
    <source>
        <dbReference type="ARBA" id="ARBA00023268"/>
    </source>
</evidence>
<feature type="domain" description="3-hydroxyacyl-CoA dehydrogenase NAD binding" evidence="15">
    <location>
        <begin position="302"/>
        <end position="477"/>
    </location>
</feature>
<accession>A0A0M6Y3U3</accession>
<dbReference type="InterPro" id="IPR006108">
    <property type="entry name" value="3HC_DH_C"/>
</dbReference>
<evidence type="ECO:0000313" key="16">
    <source>
        <dbReference type="EMBL" id="CTQ44213.1"/>
    </source>
</evidence>
<dbReference type="InterPro" id="IPR006176">
    <property type="entry name" value="3-OHacyl-CoA_DH_NAD-bd"/>
</dbReference>
<evidence type="ECO:0000256" key="11">
    <source>
        <dbReference type="ARBA" id="ARBA00023239"/>
    </source>
</evidence>
<keyword evidence="4" id="KW-0276">Fatty acid metabolism</keyword>
<dbReference type="GO" id="GO:0016853">
    <property type="term" value="F:isomerase activity"/>
    <property type="evidence" value="ECO:0007669"/>
    <property type="project" value="UniProtKB-KW"/>
</dbReference>
<dbReference type="Gene3D" id="1.10.1040.50">
    <property type="match status" value="1"/>
</dbReference>
<feature type="domain" description="3-hydroxyacyl-CoA dehydrogenase C-terminal" evidence="14">
    <location>
        <begin position="610"/>
        <end position="694"/>
    </location>
</feature>
<dbReference type="Pfam" id="PF00378">
    <property type="entry name" value="ECH_1"/>
    <property type="match status" value="1"/>
</dbReference>
<evidence type="ECO:0000256" key="5">
    <source>
        <dbReference type="ARBA" id="ARBA00022963"/>
    </source>
</evidence>
<dbReference type="SUPFAM" id="SSF52096">
    <property type="entry name" value="ClpP/crotonase"/>
    <property type="match status" value="1"/>
</dbReference>
<comment type="subcellular location">
    <subcellularLocation>
        <location evidence="1">Peroxisome</location>
    </subcellularLocation>
</comment>
<evidence type="ECO:0000256" key="9">
    <source>
        <dbReference type="ARBA" id="ARBA00023140"/>
    </source>
</evidence>
<dbReference type="AlphaFoldDB" id="A0A0M6Y3U3"/>
<keyword evidence="9" id="KW-0576">Peroxisome</keyword>
<dbReference type="InterPro" id="IPR029045">
    <property type="entry name" value="ClpP/crotonase-like_dom_sf"/>
</dbReference>
<proteinExistence type="predicted"/>
<dbReference type="EMBL" id="CXST01000002">
    <property type="protein sequence ID" value="CTQ44213.1"/>
    <property type="molecule type" value="Genomic_DNA"/>
</dbReference>
<evidence type="ECO:0000256" key="2">
    <source>
        <dbReference type="ARBA" id="ARBA00005005"/>
    </source>
</evidence>
<evidence type="ECO:0000256" key="7">
    <source>
        <dbReference type="ARBA" id="ARBA00023027"/>
    </source>
</evidence>
<evidence type="ECO:0000256" key="6">
    <source>
        <dbReference type="ARBA" id="ARBA00023002"/>
    </source>
</evidence>
<keyword evidence="10" id="KW-0413">Isomerase</keyword>
<dbReference type="InterPro" id="IPR036291">
    <property type="entry name" value="NAD(P)-bd_dom_sf"/>
</dbReference>
<protein>
    <submittedName>
        <fullName evidence="16">Fatty acid oxidation complex subunit alpha</fullName>
    </submittedName>
</protein>
<keyword evidence="5" id="KW-0442">Lipid degradation</keyword>
<dbReference type="SUPFAM" id="SSF48179">
    <property type="entry name" value="6-phosphogluconate dehydrogenase C-terminal domain-like"/>
    <property type="match status" value="2"/>
</dbReference>
<evidence type="ECO:0000256" key="3">
    <source>
        <dbReference type="ARBA" id="ARBA00011245"/>
    </source>
</evidence>
<dbReference type="GO" id="GO:0006635">
    <property type="term" value="P:fatty acid beta-oxidation"/>
    <property type="evidence" value="ECO:0007669"/>
    <property type="project" value="UniProtKB-UniPathway"/>
</dbReference>
<dbReference type="STRING" id="187304.B0E33_10730"/>
<dbReference type="RefSeq" id="WP_055656995.1">
    <property type="nucleotide sequence ID" value="NZ_CXST01000002.1"/>
</dbReference>
<dbReference type="UniPathway" id="UPA00659"/>
<dbReference type="FunFam" id="3.40.50.720:FF:000009">
    <property type="entry name" value="Fatty oxidation complex, alpha subunit"/>
    <property type="match status" value="1"/>
</dbReference>
<dbReference type="PANTHER" id="PTHR23309:SF49">
    <property type="entry name" value="PEROXISOMAL BIFUNCTIONAL ENZYME"/>
    <property type="match status" value="1"/>
</dbReference>
<evidence type="ECO:0000259" key="15">
    <source>
        <dbReference type="Pfam" id="PF02737"/>
    </source>
</evidence>
<dbReference type="FunFam" id="1.10.1040.50:FF:000006">
    <property type="entry name" value="Peroxisomal bifunctional enzyme"/>
    <property type="match status" value="1"/>
</dbReference>
<evidence type="ECO:0000259" key="14">
    <source>
        <dbReference type="Pfam" id="PF00725"/>
    </source>
</evidence>
<gene>
    <name evidence="16" type="primary">fadJ_1</name>
    <name evidence="16" type="ORF">LAL4801_02655</name>
</gene>
<keyword evidence="12" id="KW-0511">Multifunctional enzyme</keyword>
<comment type="pathway">
    <text evidence="2">Lipid metabolism; fatty acid beta-oxidation.</text>
</comment>
<sequence length="704" mass="75042">MPTETPAGETGINDVVSIEINGSVGLIALDNPPVNAASHAIRSGLWQAVETLQQTDGVEVIALYAKGRTFIAGADIREFGKPPLDPWLPELCNFIESASTPIVCVLHGTTLGGGLEVAMSCHARVALTGSKVGLPEVTLGILPGAGGTQRAPRLAGIATALDMITSGKPMGADEALANGLIDRIAEGDPRDVALSSAKDLLAGDLPNRKTGDLTAEPDPAAIEAMRTKLAKSQPLLFSPHKCVDAVEACHLPVRDGMKEERRLYEECMASPQRAGLIHAFFSERAVTKIPEATATAREINSVGVIGGGTMGSGIATAILLAGLPVTLTERDQDGLDRGVATITRNLDGAVKRGKLSEAGRDDILAAKLGTSTDLGALSDADLVIEAVFEDMGVKRDIFQTLDKVCKAGTVLASNTSYLDINEIAATTSRPQDVIGLHFFSPAHVMRLLEVVVADKTGADVVATGFALARKLKKIAVRSGVCDGFIGNRIMTFYKKAADYMMMDGASPEQIDTAMRDFGFAMGPYQVADLAGLDISWAANKRRAATRPAEERYIPIADRLCENGWFGRKTGQGFYIYDDQGSRPNPEALAIIDAEREKAGVTPRSFTEDEIVSRFMTAMISEAVRVLEEGIALRPIDIDAVFLNGYGFPRFRGGPLHTADVIGAGELVRRIEEYAKEDAYYWKVPALLRQIAETGGTFAEMNAKG</sequence>
<evidence type="ECO:0000256" key="4">
    <source>
        <dbReference type="ARBA" id="ARBA00022832"/>
    </source>
</evidence>
<evidence type="ECO:0000313" key="17">
    <source>
        <dbReference type="Proteomes" id="UP000048926"/>
    </source>
</evidence>
<dbReference type="CDD" id="cd06558">
    <property type="entry name" value="crotonase-like"/>
    <property type="match status" value="1"/>
</dbReference>
<evidence type="ECO:0000256" key="13">
    <source>
        <dbReference type="ARBA" id="ARBA00049556"/>
    </source>
</evidence>
<dbReference type="SUPFAM" id="SSF51735">
    <property type="entry name" value="NAD(P)-binding Rossmann-fold domains"/>
    <property type="match status" value="1"/>
</dbReference>
<organism evidence="16 17">
    <name type="scientific">Roseibium aggregatum</name>
    <dbReference type="NCBI Taxonomy" id="187304"/>
    <lineage>
        <taxon>Bacteria</taxon>
        <taxon>Pseudomonadati</taxon>
        <taxon>Pseudomonadota</taxon>
        <taxon>Alphaproteobacteria</taxon>
        <taxon>Hyphomicrobiales</taxon>
        <taxon>Stappiaceae</taxon>
        <taxon>Roseibium</taxon>
    </lineage>
</organism>
<feature type="domain" description="3-hydroxyacyl-CoA dehydrogenase C-terminal" evidence="14">
    <location>
        <begin position="483"/>
        <end position="576"/>
    </location>
</feature>
<dbReference type="PANTHER" id="PTHR23309">
    <property type="entry name" value="3-HYDROXYACYL-COA DEHYROGENASE"/>
    <property type="match status" value="1"/>
</dbReference>
<evidence type="ECO:0000256" key="10">
    <source>
        <dbReference type="ARBA" id="ARBA00023235"/>
    </source>
</evidence>
<dbReference type="GO" id="GO:0070403">
    <property type="term" value="F:NAD+ binding"/>
    <property type="evidence" value="ECO:0007669"/>
    <property type="project" value="InterPro"/>
</dbReference>
<keyword evidence="17" id="KW-1185">Reference proteome</keyword>
<dbReference type="InterPro" id="IPR008927">
    <property type="entry name" value="6-PGluconate_DH-like_C_sf"/>
</dbReference>
<keyword evidence="11" id="KW-0456">Lyase</keyword>
<reference evidence="17" key="1">
    <citation type="submission" date="2015-07" db="EMBL/GenBank/DDBJ databases">
        <authorList>
            <person name="Rodrigo-Torres Lidia"/>
            <person name="Arahal R.David."/>
        </authorList>
    </citation>
    <scope>NUCLEOTIDE SEQUENCE [LARGE SCALE GENOMIC DNA]</scope>
    <source>
        <strain evidence="17">CECT 4801</strain>
    </source>
</reference>
<evidence type="ECO:0000256" key="1">
    <source>
        <dbReference type="ARBA" id="ARBA00004275"/>
    </source>
</evidence>
<comment type="subunit">
    <text evidence="3">Monomer.</text>
</comment>
<dbReference type="OrthoDB" id="9771883at2"/>
<dbReference type="Gene3D" id="3.90.226.10">
    <property type="entry name" value="2-enoyl-CoA Hydratase, Chain A, domain 1"/>
    <property type="match status" value="1"/>
</dbReference>
<dbReference type="Pfam" id="PF02737">
    <property type="entry name" value="3HCDH_N"/>
    <property type="match status" value="1"/>
</dbReference>
<name>A0A0M6Y3U3_9HYPH</name>
<keyword evidence="8" id="KW-0443">Lipid metabolism</keyword>
<dbReference type="Pfam" id="PF00725">
    <property type="entry name" value="3HCDH"/>
    <property type="match status" value="2"/>
</dbReference>
<keyword evidence="6" id="KW-0560">Oxidoreductase</keyword>
<evidence type="ECO:0000256" key="8">
    <source>
        <dbReference type="ARBA" id="ARBA00023098"/>
    </source>
</evidence>
<dbReference type="Gene3D" id="3.40.50.720">
    <property type="entry name" value="NAD(P)-binding Rossmann-like Domain"/>
    <property type="match status" value="1"/>
</dbReference>
<dbReference type="GO" id="GO:0004300">
    <property type="term" value="F:enoyl-CoA hydratase activity"/>
    <property type="evidence" value="ECO:0007669"/>
    <property type="project" value="UniProtKB-ARBA"/>
</dbReference>
<dbReference type="InterPro" id="IPR001753">
    <property type="entry name" value="Enoyl-CoA_hydra/iso"/>
</dbReference>
<dbReference type="Proteomes" id="UP000048926">
    <property type="component" value="Unassembled WGS sequence"/>
</dbReference>
<dbReference type="GO" id="GO:0003857">
    <property type="term" value="F:(3S)-3-hydroxyacyl-CoA dehydrogenase (NAD+) activity"/>
    <property type="evidence" value="ECO:0007669"/>
    <property type="project" value="UniProtKB-EC"/>
</dbReference>
<comment type="catalytic activity">
    <reaction evidence="13">
        <text>a (3S)-3-hydroxyacyl-CoA + NAD(+) = a 3-oxoacyl-CoA + NADH + H(+)</text>
        <dbReference type="Rhea" id="RHEA:22432"/>
        <dbReference type="ChEBI" id="CHEBI:15378"/>
        <dbReference type="ChEBI" id="CHEBI:57318"/>
        <dbReference type="ChEBI" id="CHEBI:57540"/>
        <dbReference type="ChEBI" id="CHEBI:57945"/>
        <dbReference type="ChEBI" id="CHEBI:90726"/>
        <dbReference type="EC" id="1.1.1.35"/>
    </reaction>
</comment>